<evidence type="ECO:0000313" key="2">
    <source>
        <dbReference type="EMBL" id="CAG5083968.1"/>
    </source>
</evidence>
<accession>A0ABN7RR81</accession>
<name>A0ABN7RR81_OIKDI</name>
<sequence>MENYFKNYLIFISLGQVGVCLSALILSWQLFTDNASLENIPAMLGYICSIFGLVAATCTIYGIKNSKPVWLLIHCVLGVITFTLILPTLGAHLYMLAAAAEGNPALLPLETMSTARSNAWSLSTMIIILALMILLFIATILMSWIVQERLYEEKECKERIIQYMAREDNLETIRRNYQELIMTISDKGTEQTYLV</sequence>
<keyword evidence="3" id="KW-1185">Reference proteome</keyword>
<keyword evidence="1" id="KW-0472">Membrane</keyword>
<dbReference type="Proteomes" id="UP001158576">
    <property type="component" value="Chromosome PAR"/>
</dbReference>
<keyword evidence="1" id="KW-1133">Transmembrane helix</keyword>
<keyword evidence="1" id="KW-0812">Transmembrane</keyword>
<proteinExistence type="predicted"/>
<protein>
    <submittedName>
        <fullName evidence="2">Oidioi.mRNA.OKI2018_I69.PAR.g10512.t1.cds</fullName>
    </submittedName>
</protein>
<evidence type="ECO:0000256" key="1">
    <source>
        <dbReference type="SAM" id="Phobius"/>
    </source>
</evidence>
<gene>
    <name evidence="2" type="ORF">OKIOD_LOCUS2070</name>
</gene>
<organism evidence="2 3">
    <name type="scientific">Oikopleura dioica</name>
    <name type="common">Tunicate</name>
    <dbReference type="NCBI Taxonomy" id="34765"/>
    <lineage>
        <taxon>Eukaryota</taxon>
        <taxon>Metazoa</taxon>
        <taxon>Chordata</taxon>
        <taxon>Tunicata</taxon>
        <taxon>Appendicularia</taxon>
        <taxon>Copelata</taxon>
        <taxon>Oikopleuridae</taxon>
        <taxon>Oikopleura</taxon>
    </lineage>
</organism>
<feature type="transmembrane region" description="Helical" evidence="1">
    <location>
        <begin position="120"/>
        <end position="145"/>
    </location>
</feature>
<feature type="transmembrane region" description="Helical" evidence="1">
    <location>
        <begin position="7"/>
        <end position="31"/>
    </location>
</feature>
<reference evidence="2 3" key="1">
    <citation type="submission" date="2021-04" db="EMBL/GenBank/DDBJ databases">
        <authorList>
            <person name="Bliznina A."/>
        </authorList>
    </citation>
    <scope>NUCLEOTIDE SEQUENCE [LARGE SCALE GENOMIC DNA]</scope>
</reference>
<feature type="transmembrane region" description="Helical" evidence="1">
    <location>
        <begin position="70"/>
        <end position="100"/>
    </location>
</feature>
<feature type="transmembrane region" description="Helical" evidence="1">
    <location>
        <begin position="43"/>
        <end position="63"/>
    </location>
</feature>
<evidence type="ECO:0000313" key="3">
    <source>
        <dbReference type="Proteomes" id="UP001158576"/>
    </source>
</evidence>
<dbReference type="EMBL" id="OU015568">
    <property type="protein sequence ID" value="CAG5083968.1"/>
    <property type="molecule type" value="Genomic_DNA"/>
</dbReference>